<dbReference type="Proteomes" id="UP001610563">
    <property type="component" value="Unassembled WGS sequence"/>
</dbReference>
<organism evidence="2 3">
    <name type="scientific">Aspergillus keveii</name>
    <dbReference type="NCBI Taxonomy" id="714993"/>
    <lineage>
        <taxon>Eukaryota</taxon>
        <taxon>Fungi</taxon>
        <taxon>Dikarya</taxon>
        <taxon>Ascomycota</taxon>
        <taxon>Pezizomycotina</taxon>
        <taxon>Eurotiomycetes</taxon>
        <taxon>Eurotiomycetidae</taxon>
        <taxon>Eurotiales</taxon>
        <taxon>Aspergillaceae</taxon>
        <taxon>Aspergillus</taxon>
        <taxon>Aspergillus subgen. Nidulantes</taxon>
    </lineage>
</organism>
<comment type="caution">
    <text evidence="2">The sequence shown here is derived from an EMBL/GenBank/DDBJ whole genome shotgun (WGS) entry which is preliminary data.</text>
</comment>
<evidence type="ECO:0000256" key="1">
    <source>
        <dbReference type="SAM" id="MobiDB-lite"/>
    </source>
</evidence>
<feature type="region of interest" description="Disordered" evidence="1">
    <location>
        <begin position="1"/>
        <end position="76"/>
    </location>
</feature>
<evidence type="ECO:0000313" key="2">
    <source>
        <dbReference type="EMBL" id="KAL2798966.1"/>
    </source>
</evidence>
<protein>
    <submittedName>
        <fullName evidence="2">Uncharacterized protein</fullName>
    </submittedName>
</protein>
<keyword evidence="3" id="KW-1185">Reference proteome</keyword>
<reference evidence="2 3" key="1">
    <citation type="submission" date="2024-07" db="EMBL/GenBank/DDBJ databases">
        <title>Section-level genome sequencing and comparative genomics of Aspergillus sections Usti and Cavernicolus.</title>
        <authorList>
            <consortium name="Lawrence Berkeley National Laboratory"/>
            <person name="Nybo J.L."/>
            <person name="Vesth T.C."/>
            <person name="Theobald S."/>
            <person name="Frisvad J.C."/>
            <person name="Larsen T.O."/>
            <person name="Kjaerboelling I."/>
            <person name="Rothschild-Mancinelli K."/>
            <person name="Lyhne E.K."/>
            <person name="Kogle M.E."/>
            <person name="Barry K."/>
            <person name="Clum A."/>
            <person name="Na H."/>
            <person name="Ledsgaard L."/>
            <person name="Lin J."/>
            <person name="Lipzen A."/>
            <person name="Kuo A."/>
            <person name="Riley R."/>
            <person name="Mondo S."/>
            <person name="Labutti K."/>
            <person name="Haridas S."/>
            <person name="Pangalinan J."/>
            <person name="Salamov A.A."/>
            <person name="Simmons B.A."/>
            <person name="Magnuson J.K."/>
            <person name="Chen J."/>
            <person name="Drula E."/>
            <person name="Henrissat B."/>
            <person name="Wiebenga A."/>
            <person name="Lubbers R.J."/>
            <person name="Gomes A.C."/>
            <person name="Makela M.R."/>
            <person name="Stajich J."/>
            <person name="Grigoriev I.V."/>
            <person name="Mortensen U.H."/>
            <person name="De Vries R.P."/>
            <person name="Baker S.E."/>
            <person name="Andersen M.R."/>
        </authorList>
    </citation>
    <scope>NUCLEOTIDE SEQUENCE [LARGE SCALE GENOMIC DNA]</scope>
    <source>
        <strain evidence="2 3">CBS 209.92</strain>
    </source>
</reference>
<feature type="compositionally biased region" description="Basic residues" evidence="1">
    <location>
        <begin position="1"/>
        <end position="10"/>
    </location>
</feature>
<evidence type="ECO:0000313" key="3">
    <source>
        <dbReference type="Proteomes" id="UP001610563"/>
    </source>
</evidence>
<dbReference type="EMBL" id="JBFTWV010000010">
    <property type="protein sequence ID" value="KAL2798966.1"/>
    <property type="molecule type" value="Genomic_DNA"/>
</dbReference>
<name>A0ABR4GIZ3_9EURO</name>
<accession>A0ABR4GIZ3</accession>
<sequence>MQHQALRRIHPREFPPPTRGHQTPRPGIRYRDGIRHVQGRQTHRQEPPRPHGALSDDTGCRLRAPLPHGDQTLHQG</sequence>
<gene>
    <name evidence="2" type="ORF">BJX66DRAFT_294514</name>
</gene>
<proteinExistence type="predicted"/>